<keyword evidence="1" id="KW-0472">Membrane</keyword>
<accession>A0ABQ7HV50</accession>
<dbReference type="Proteomes" id="UP001516464">
    <property type="component" value="Unassembled WGS sequence"/>
</dbReference>
<organism evidence="2 3">
    <name type="scientific">Astathelohania contejeani</name>
    <dbReference type="NCBI Taxonomy" id="164912"/>
    <lineage>
        <taxon>Eukaryota</taxon>
        <taxon>Fungi</taxon>
        <taxon>Fungi incertae sedis</taxon>
        <taxon>Microsporidia</taxon>
        <taxon>Astathelohaniidae</taxon>
        <taxon>Astathelohania</taxon>
    </lineage>
</organism>
<evidence type="ECO:0000313" key="3">
    <source>
        <dbReference type="Proteomes" id="UP001516464"/>
    </source>
</evidence>
<sequence length="122" mass="13760">MGGMVKGAESFFSAIRLDIKRNKSATNDPFCEETARLLNDAGVYKYLSIIENRGSNIARESFEKVKRKMIMGVDRLCNSNLNAKNSLKQLMSMPSLLLIIILGFNTLNLLILLRLISKYVFP</sequence>
<keyword evidence="1" id="KW-0812">Transmembrane</keyword>
<evidence type="ECO:0008006" key="4">
    <source>
        <dbReference type="Google" id="ProtNLM"/>
    </source>
</evidence>
<dbReference type="EMBL" id="SBIQ01000638">
    <property type="protein sequence ID" value="KAF7673864.1"/>
    <property type="molecule type" value="Genomic_DNA"/>
</dbReference>
<keyword evidence="3" id="KW-1185">Reference proteome</keyword>
<gene>
    <name evidence="2" type="ORF">TCON_2745</name>
</gene>
<evidence type="ECO:0000256" key="1">
    <source>
        <dbReference type="SAM" id="Phobius"/>
    </source>
</evidence>
<keyword evidence="1" id="KW-1133">Transmembrane helix</keyword>
<feature type="transmembrane region" description="Helical" evidence="1">
    <location>
        <begin position="96"/>
        <end position="116"/>
    </location>
</feature>
<name>A0ABQ7HV50_9MICR</name>
<proteinExistence type="predicted"/>
<reference evidence="2 3" key="1">
    <citation type="submission" date="2019-01" db="EMBL/GenBank/DDBJ databases">
        <title>Genomes sequencing and comparative genomics of infectious freshwater microsporidia, Cucumispora dikerogammari and Thelohania contejeani.</title>
        <authorList>
            <person name="Cormier A."/>
            <person name="Giraud I."/>
            <person name="Wattier R."/>
            <person name="Teixeira M."/>
            <person name="Grandjean F."/>
            <person name="Rigaud T."/>
            <person name="Cordaux R."/>
        </authorList>
    </citation>
    <scope>NUCLEOTIDE SEQUENCE [LARGE SCALE GENOMIC DNA]</scope>
    <source>
        <strain evidence="2">T1</strain>
        <tissue evidence="2">Spores</tissue>
    </source>
</reference>
<comment type="caution">
    <text evidence="2">The sequence shown here is derived from an EMBL/GenBank/DDBJ whole genome shotgun (WGS) entry which is preliminary data.</text>
</comment>
<evidence type="ECO:0000313" key="2">
    <source>
        <dbReference type="EMBL" id="KAF7673864.1"/>
    </source>
</evidence>
<protein>
    <recommendedName>
        <fullName evidence="4">LAGLIDADG homing endonuclease</fullName>
    </recommendedName>
</protein>